<dbReference type="InterPro" id="IPR014325">
    <property type="entry name" value="RNA_pol_sigma-E_actinobac"/>
</dbReference>
<dbReference type="InterPro" id="IPR036388">
    <property type="entry name" value="WH-like_DNA-bd_sf"/>
</dbReference>
<dbReference type="InterPro" id="IPR013249">
    <property type="entry name" value="RNA_pol_sigma70_r4_t2"/>
</dbReference>
<dbReference type="InterPro" id="IPR013325">
    <property type="entry name" value="RNA_pol_sigma_r2"/>
</dbReference>
<proteinExistence type="inferred from homology"/>
<dbReference type="InterPro" id="IPR039425">
    <property type="entry name" value="RNA_pol_sigma-70-like"/>
</dbReference>
<evidence type="ECO:0000256" key="2">
    <source>
        <dbReference type="ARBA" id="ARBA00023015"/>
    </source>
</evidence>
<comment type="caution">
    <text evidence="7">The sequence shown here is derived from an EMBL/GenBank/DDBJ whole genome shotgun (WGS) entry which is preliminary data.</text>
</comment>
<organism evidence="7 8">
    <name type="scientific">Dactylosporangium sucinum</name>
    <dbReference type="NCBI Taxonomy" id="1424081"/>
    <lineage>
        <taxon>Bacteria</taxon>
        <taxon>Bacillati</taxon>
        <taxon>Actinomycetota</taxon>
        <taxon>Actinomycetes</taxon>
        <taxon>Micromonosporales</taxon>
        <taxon>Micromonosporaceae</taxon>
        <taxon>Dactylosporangium</taxon>
    </lineage>
</organism>
<dbReference type="RefSeq" id="WP_229836172.1">
    <property type="nucleotide sequence ID" value="NZ_BMPI01000045.1"/>
</dbReference>
<keyword evidence="5" id="KW-0804">Transcription</keyword>
<dbReference type="GO" id="GO:0003677">
    <property type="term" value="F:DNA binding"/>
    <property type="evidence" value="ECO:0007669"/>
    <property type="project" value="UniProtKB-KW"/>
</dbReference>
<evidence type="ECO:0000256" key="5">
    <source>
        <dbReference type="ARBA" id="ARBA00023163"/>
    </source>
</evidence>
<keyword evidence="8" id="KW-1185">Reference proteome</keyword>
<dbReference type="Proteomes" id="UP000642070">
    <property type="component" value="Unassembled WGS sequence"/>
</dbReference>
<comment type="similarity">
    <text evidence="1">Belongs to the sigma-70 factor family. ECF subfamily.</text>
</comment>
<reference evidence="7" key="1">
    <citation type="journal article" date="2014" name="Int. J. Syst. Evol. Microbiol.">
        <title>Complete genome sequence of Corynebacterium casei LMG S-19264T (=DSM 44701T), isolated from a smear-ripened cheese.</title>
        <authorList>
            <consortium name="US DOE Joint Genome Institute (JGI-PGF)"/>
            <person name="Walter F."/>
            <person name="Albersmeier A."/>
            <person name="Kalinowski J."/>
            <person name="Ruckert C."/>
        </authorList>
    </citation>
    <scope>NUCLEOTIDE SEQUENCE</scope>
    <source>
        <strain evidence="7">JCM 19831</strain>
    </source>
</reference>
<dbReference type="Gene3D" id="1.10.1740.10">
    <property type="match status" value="1"/>
</dbReference>
<dbReference type="GO" id="GO:0016987">
    <property type="term" value="F:sigma factor activity"/>
    <property type="evidence" value="ECO:0007669"/>
    <property type="project" value="UniProtKB-KW"/>
</dbReference>
<sequence length="173" mass="19679">MREDLEREYVEYFESRMPHLRRLAALLCGGDVDRGDDVVQAAATALYTRWRLARAATDVDAYVRRTVVNMFLRERRLRWARVSLTDRVPDRPAVTGQPDDERLVVRAALRQLPPRQQAVLVLRYLCDLPVAEVAQLLGCAEGTVKRQASDGLAALRKRLGNRTLDLAAQRRLA</sequence>
<feature type="domain" description="RNA polymerase sigma factor 70 region 4 type 2" evidence="6">
    <location>
        <begin position="104"/>
        <end position="155"/>
    </location>
</feature>
<dbReference type="SUPFAM" id="SSF88946">
    <property type="entry name" value="Sigma2 domain of RNA polymerase sigma factors"/>
    <property type="match status" value="1"/>
</dbReference>
<dbReference type="NCBIfam" id="TIGR02983">
    <property type="entry name" value="SigE-fam_strep"/>
    <property type="match status" value="1"/>
</dbReference>
<dbReference type="GO" id="GO:0006352">
    <property type="term" value="P:DNA-templated transcription initiation"/>
    <property type="evidence" value="ECO:0007669"/>
    <property type="project" value="InterPro"/>
</dbReference>
<evidence type="ECO:0000256" key="3">
    <source>
        <dbReference type="ARBA" id="ARBA00023082"/>
    </source>
</evidence>
<dbReference type="Pfam" id="PF08281">
    <property type="entry name" value="Sigma70_r4_2"/>
    <property type="match status" value="1"/>
</dbReference>
<dbReference type="Gene3D" id="1.10.10.10">
    <property type="entry name" value="Winged helix-like DNA-binding domain superfamily/Winged helix DNA-binding domain"/>
    <property type="match status" value="1"/>
</dbReference>
<dbReference type="EMBL" id="BMPI01000045">
    <property type="protein sequence ID" value="GGM61196.1"/>
    <property type="molecule type" value="Genomic_DNA"/>
</dbReference>
<evidence type="ECO:0000256" key="4">
    <source>
        <dbReference type="ARBA" id="ARBA00023125"/>
    </source>
</evidence>
<dbReference type="PANTHER" id="PTHR43133">
    <property type="entry name" value="RNA POLYMERASE ECF-TYPE SIGMA FACTO"/>
    <property type="match status" value="1"/>
</dbReference>
<keyword evidence="2" id="KW-0805">Transcription regulation</keyword>
<reference evidence="7" key="2">
    <citation type="submission" date="2020-09" db="EMBL/GenBank/DDBJ databases">
        <authorList>
            <person name="Sun Q."/>
            <person name="Ohkuma M."/>
        </authorList>
    </citation>
    <scope>NUCLEOTIDE SEQUENCE</scope>
    <source>
        <strain evidence="7">JCM 19831</strain>
    </source>
</reference>
<dbReference type="InterPro" id="IPR013324">
    <property type="entry name" value="RNA_pol_sigma_r3/r4-like"/>
</dbReference>
<dbReference type="InterPro" id="IPR014284">
    <property type="entry name" value="RNA_pol_sigma-70_dom"/>
</dbReference>
<dbReference type="AlphaFoldDB" id="A0A917X3L5"/>
<evidence type="ECO:0000256" key="1">
    <source>
        <dbReference type="ARBA" id="ARBA00010641"/>
    </source>
</evidence>
<gene>
    <name evidence="7" type="ORF">GCM10007977_073410</name>
</gene>
<dbReference type="SUPFAM" id="SSF88659">
    <property type="entry name" value="Sigma3 and sigma4 domains of RNA polymerase sigma factors"/>
    <property type="match status" value="1"/>
</dbReference>
<dbReference type="PANTHER" id="PTHR43133:SF50">
    <property type="entry name" value="ECF RNA POLYMERASE SIGMA FACTOR SIGM"/>
    <property type="match status" value="1"/>
</dbReference>
<protein>
    <submittedName>
        <fullName evidence="7">RNA polymerase sigma24 factor</fullName>
    </submittedName>
</protein>
<evidence type="ECO:0000259" key="6">
    <source>
        <dbReference type="Pfam" id="PF08281"/>
    </source>
</evidence>
<evidence type="ECO:0000313" key="8">
    <source>
        <dbReference type="Proteomes" id="UP000642070"/>
    </source>
</evidence>
<accession>A0A917X3L5</accession>
<dbReference type="NCBIfam" id="TIGR02937">
    <property type="entry name" value="sigma70-ECF"/>
    <property type="match status" value="1"/>
</dbReference>
<keyword evidence="4" id="KW-0238">DNA-binding</keyword>
<evidence type="ECO:0000313" key="7">
    <source>
        <dbReference type="EMBL" id="GGM61196.1"/>
    </source>
</evidence>
<keyword evidence="3" id="KW-0731">Sigma factor</keyword>
<dbReference type="CDD" id="cd06171">
    <property type="entry name" value="Sigma70_r4"/>
    <property type="match status" value="1"/>
</dbReference>
<name>A0A917X3L5_9ACTN</name>